<evidence type="ECO:0000313" key="1">
    <source>
        <dbReference type="EMBL" id="MBT1707309.1"/>
    </source>
</evidence>
<dbReference type="InterPro" id="IPR029068">
    <property type="entry name" value="Glyas_Bleomycin-R_OHBP_Dase"/>
</dbReference>
<dbReference type="Proteomes" id="UP001319080">
    <property type="component" value="Unassembled WGS sequence"/>
</dbReference>
<accession>A0AAP2GNL6</accession>
<dbReference type="RefSeq" id="WP_254082901.1">
    <property type="nucleotide sequence ID" value="NZ_JAHESE010000002.1"/>
</dbReference>
<keyword evidence="2" id="KW-1185">Reference proteome</keyword>
<dbReference type="AlphaFoldDB" id="A0AAP2GNL6"/>
<dbReference type="EMBL" id="JAHESE010000002">
    <property type="protein sequence ID" value="MBT1707309.1"/>
    <property type="molecule type" value="Genomic_DNA"/>
</dbReference>
<gene>
    <name evidence="1" type="ORF">KK062_03705</name>
</gene>
<sequence>MKEQTVLTIAMTAGAEGCPLQALLKTLPETAAVYTEPGLTVLRVAPGVLLELHGMGSCIPAHFNEQRPVLLSFRVGDLKSTVDLLISKGATVLLSAAAEEGCMCMSHVQLANGQIFGFFEEKVV</sequence>
<reference evidence="1 2" key="1">
    <citation type="submission" date="2021-05" db="EMBL/GenBank/DDBJ databases">
        <title>A Polyphasic approach of four new species of the genus Ohtaekwangia: Ohtaekwangia histidinii sp. nov., Ohtaekwangia cretensis sp. nov., Ohtaekwangia indiensis sp. nov., Ohtaekwangia reichenbachii sp. nov. from diverse environment.</title>
        <authorList>
            <person name="Octaviana S."/>
        </authorList>
    </citation>
    <scope>NUCLEOTIDE SEQUENCE [LARGE SCALE GENOMIC DNA]</scope>
    <source>
        <strain evidence="1 2">PWU5</strain>
    </source>
</reference>
<name>A0AAP2GNL6_9BACT</name>
<proteinExistence type="predicted"/>
<protein>
    <submittedName>
        <fullName evidence="1">Uncharacterized protein</fullName>
    </submittedName>
</protein>
<dbReference type="SUPFAM" id="SSF54593">
    <property type="entry name" value="Glyoxalase/Bleomycin resistance protein/Dihydroxybiphenyl dioxygenase"/>
    <property type="match status" value="1"/>
</dbReference>
<comment type="caution">
    <text evidence="1">The sequence shown here is derived from an EMBL/GenBank/DDBJ whole genome shotgun (WGS) entry which is preliminary data.</text>
</comment>
<evidence type="ECO:0000313" key="2">
    <source>
        <dbReference type="Proteomes" id="UP001319080"/>
    </source>
</evidence>
<organism evidence="1 2">
    <name type="scientific">Dawidia cretensis</name>
    <dbReference type="NCBI Taxonomy" id="2782350"/>
    <lineage>
        <taxon>Bacteria</taxon>
        <taxon>Pseudomonadati</taxon>
        <taxon>Bacteroidota</taxon>
        <taxon>Cytophagia</taxon>
        <taxon>Cytophagales</taxon>
        <taxon>Chryseotaleaceae</taxon>
        <taxon>Dawidia</taxon>
    </lineage>
</organism>